<dbReference type="EMBL" id="NEXC01000004">
    <property type="protein sequence ID" value="PSN84352.1"/>
    <property type="molecule type" value="Genomic_DNA"/>
</dbReference>
<evidence type="ECO:0000313" key="2">
    <source>
        <dbReference type="EMBL" id="PSN84352.1"/>
    </source>
</evidence>
<evidence type="ECO:0000256" key="1">
    <source>
        <dbReference type="SAM" id="MobiDB-lite"/>
    </source>
</evidence>
<feature type="region of interest" description="Disordered" evidence="1">
    <location>
        <begin position="16"/>
        <end position="37"/>
    </location>
</feature>
<dbReference type="Proteomes" id="UP000240880">
    <property type="component" value="Unassembled WGS sequence"/>
</dbReference>
<evidence type="ECO:0000313" key="3">
    <source>
        <dbReference type="Proteomes" id="UP000240880"/>
    </source>
</evidence>
<dbReference type="AlphaFoldDB" id="A0A2R6AD85"/>
<proteinExistence type="predicted"/>
<organism evidence="2 3">
    <name type="scientific">Candidatus Marsarchaeota G1 archaeon OSP_D</name>
    <dbReference type="NCBI Taxonomy" id="1978155"/>
    <lineage>
        <taxon>Archaea</taxon>
        <taxon>Candidatus Marsarchaeota</taxon>
        <taxon>Candidatus Marsarchaeota group 1</taxon>
    </lineage>
</organism>
<reference evidence="2 3" key="1">
    <citation type="submission" date="2017-04" db="EMBL/GenBank/DDBJ databases">
        <title>Novel microbial lineages endemic to geothermal iron-oxide mats fill important gaps in the evolutionary history of Archaea.</title>
        <authorList>
            <person name="Jay Z.J."/>
            <person name="Beam J.P."/>
            <person name="Dlakic M."/>
            <person name="Rusch D.B."/>
            <person name="Kozubal M.A."/>
            <person name="Inskeep W.P."/>
        </authorList>
    </citation>
    <scope>NUCLEOTIDE SEQUENCE [LARGE SCALE GENOMIC DNA]</scope>
    <source>
        <strain evidence="2">OSP_D</strain>
    </source>
</reference>
<sequence>MPQVCVKLYPSGKNLYGVTNESREEQPGQPTQQKPERAISVDVRLSILVTLPDGRLITRNLLGTRKAQSTAEEPL</sequence>
<comment type="caution">
    <text evidence="2">The sequence shown here is derived from an EMBL/GenBank/DDBJ whole genome shotgun (WGS) entry which is preliminary data.</text>
</comment>
<protein>
    <submittedName>
        <fullName evidence="2">Uncharacterized protein</fullName>
    </submittedName>
</protein>
<name>A0A2R6AD85_9ARCH</name>
<gene>
    <name evidence="2" type="ORF">B9Q01_01320</name>
</gene>
<accession>A0A2R6AD85</accession>